<dbReference type="AlphaFoldDB" id="A0A371B211"/>
<accession>A0A371B211</accession>
<evidence type="ECO:0000313" key="2">
    <source>
        <dbReference type="Proteomes" id="UP000263833"/>
    </source>
</evidence>
<dbReference type="OrthoDB" id="2974768at2"/>
<organism evidence="1 2">
    <name type="scientific">Sphingorhabdus pulchriflava</name>
    <dbReference type="NCBI Taxonomy" id="2292257"/>
    <lineage>
        <taxon>Bacteria</taxon>
        <taxon>Pseudomonadati</taxon>
        <taxon>Pseudomonadota</taxon>
        <taxon>Alphaproteobacteria</taxon>
        <taxon>Sphingomonadales</taxon>
        <taxon>Sphingomonadaceae</taxon>
        <taxon>Sphingorhabdus</taxon>
    </lineage>
</organism>
<dbReference type="Pfam" id="PF20308">
    <property type="entry name" value="TPR-S"/>
    <property type="match status" value="1"/>
</dbReference>
<dbReference type="RefSeq" id="WP_115550411.1">
    <property type="nucleotide sequence ID" value="NZ_QRGP01000003.1"/>
</dbReference>
<comment type="caution">
    <text evidence="1">The sequence shown here is derived from an EMBL/GenBank/DDBJ whole genome shotgun (WGS) entry which is preliminary data.</text>
</comment>
<dbReference type="InterPro" id="IPR046880">
    <property type="entry name" value="TPR-S"/>
</dbReference>
<proteinExistence type="predicted"/>
<sequence length="460" mass="47712">MQADALKMILALARAGATSRAWDRFVAAGFDNVEADFQVLTLKGRLLKDRARQATADTRFSLFARAGEAYERAAAVGAASYPLVNAAAMALHAGDRAKTGQLAGKVLHLIESGAEPGETPYWGEATRAEAMLLLGRFGDARASLAEAVRLAPQAWEDHAATLRQFALILSEFGEDENWLDGFRPPSALHYNGILGIAADNSVAREAIGKAVKAIAPGFAYGALAAGADILAAEAAVSVGAELHVVLPSESDDFRQSSVEPLGADWSQRFDALLDVADSITICSSDGRTSTAGVTLAELHAMGLAVEKAGQLQAKAVALRIEPADRPALGDPWLHSGRPIFHVPVTADPDNSVAQLPAGSLKFDVALDSSAPQSFDVLDDAVRAILASGGGQAAIDSRIGNAIHVPALLPHSAHGMVAASRSAALALLAAGLASRIETIGEMALPDGPIELCLAALVRPPG</sequence>
<keyword evidence="2" id="KW-1185">Reference proteome</keyword>
<reference evidence="2" key="1">
    <citation type="submission" date="2018-08" db="EMBL/GenBank/DDBJ databases">
        <authorList>
            <person name="Kim S.-J."/>
            <person name="Jung G.-Y."/>
        </authorList>
    </citation>
    <scope>NUCLEOTIDE SEQUENCE [LARGE SCALE GENOMIC DNA]</scope>
    <source>
        <strain evidence="2">GY_G</strain>
    </source>
</reference>
<protein>
    <submittedName>
        <fullName evidence="1">DUF4071 domain-containing protein</fullName>
    </submittedName>
</protein>
<name>A0A371B211_9SPHN</name>
<dbReference type="Proteomes" id="UP000263833">
    <property type="component" value="Unassembled WGS sequence"/>
</dbReference>
<evidence type="ECO:0000313" key="1">
    <source>
        <dbReference type="EMBL" id="RDV01629.1"/>
    </source>
</evidence>
<dbReference type="EMBL" id="QRGP01000003">
    <property type="protein sequence ID" value="RDV01629.1"/>
    <property type="molecule type" value="Genomic_DNA"/>
</dbReference>
<gene>
    <name evidence="1" type="ORF">DXH95_15190</name>
</gene>